<keyword evidence="11" id="KW-1185">Reference proteome</keyword>
<accession>A0A9P4PPN1</accession>
<dbReference type="InterPro" id="IPR000028">
    <property type="entry name" value="Chloroperoxidase"/>
</dbReference>
<gene>
    <name evidence="10" type="ORF">P171DRAFT_510357</name>
</gene>
<name>A0A9P4PPN1_9PLEO</name>
<comment type="similarity">
    <text evidence="7">Belongs to the chloroperoxidase family.</text>
</comment>
<dbReference type="GO" id="GO:0046872">
    <property type="term" value="F:metal ion binding"/>
    <property type="evidence" value="ECO:0007669"/>
    <property type="project" value="UniProtKB-KW"/>
</dbReference>
<dbReference type="GO" id="GO:0004601">
    <property type="term" value="F:peroxidase activity"/>
    <property type="evidence" value="ECO:0007669"/>
    <property type="project" value="UniProtKB-KW"/>
</dbReference>
<evidence type="ECO:0000313" key="11">
    <source>
        <dbReference type="Proteomes" id="UP000799764"/>
    </source>
</evidence>
<dbReference type="EMBL" id="MU001496">
    <property type="protein sequence ID" value="KAF2447887.1"/>
    <property type="molecule type" value="Genomic_DNA"/>
</dbReference>
<evidence type="ECO:0000256" key="8">
    <source>
        <dbReference type="SAM" id="MobiDB-lite"/>
    </source>
</evidence>
<keyword evidence="2" id="KW-0575">Peroxidase</keyword>
<keyword evidence="3" id="KW-0349">Heme</keyword>
<dbReference type="SUPFAM" id="SSF47571">
    <property type="entry name" value="Cloroperoxidase"/>
    <property type="match status" value="1"/>
</dbReference>
<sequence length="391" mass="41982">MYTTVGRPLDRTHRRPRGLDPTCPFNPDHIGAAPFDLRFPYTGSIDGLPGTGIGGIQVPAPGDTTHEFTPPGPNDIRGPCPDMNTAANHNFLSHDGVTNLAELVSAQQNLYNLAYDLAVFIAVRGVALDGDVATTKLSIGCDAASRTSIDPTGTLGREPGLNAHNKFEGDISLTRRDYFLNNGDMFADMYRVANETSNGLFGRDTIAAYRSQRYDESLAKNPTFYFGPKVLLPYGSASFIYDVFPVFGPEGDATIDVVSTFYGAVPNAAGTYDHVPERIPDNWFNRRTAYGIVEIAEEVIYQYAYAPKLIGGNVGAGNFVALNTTFGVIENGPIPGDATAADFACLLYQIATDNVPGTVGNEADLPLDVLAWVLAQLNPVFGNLGCPLKIS</sequence>
<evidence type="ECO:0000256" key="1">
    <source>
        <dbReference type="ARBA" id="ARBA00001970"/>
    </source>
</evidence>
<dbReference type="PANTHER" id="PTHR33577">
    <property type="entry name" value="STERIGMATOCYSTIN BIOSYNTHESIS PEROXIDASE STCC-RELATED"/>
    <property type="match status" value="1"/>
</dbReference>
<comment type="caution">
    <text evidence="10">The sequence shown here is derived from an EMBL/GenBank/DDBJ whole genome shotgun (WGS) entry which is preliminary data.</text>
</comment>
<evidence type="ECO:0000256" key="5">
    <source>
        <dbReference type="ARBA" id="ARBA00023002"/>
    </source>
</evidence>
<dbReference type="InterPro" id="IPR036851">
    <property type="entry name" value="Chloroperoxidase-like_sf"/>
</dbReference>
<dbReference type="PANTHER" id="PTHR33577:SF15">
    <property type="entry name" value="HEME HALOPEROXIDASE FAMILY PROFILE DOMAIN-CONTAINING PROTEIN"/>
    <property type="match status" value="1"/>
</dbReference>
<evidence type="ECO:0000256" key="4">
    <source>
        <dbReference type="ARBA" id="ARBA00022723"/>
    </source>
</evidence>
<feature type="region of interest" description="Disordered" evidence="8">
    <location>
        <begin position="1"/>
        <end position="22"/>
    </location>
</feature>
<organism evidence="10 11">
    <name type="scientific">Karstenula rhodostoma CBS 690.94</name>
    <dbReference type="NCBI Taxonomy" id="1392251"/>
    <lineage>
        <taxon>Eukaryota</taxon>
        <taxon>Fungi</taxon>
        <taxon>Dikarya</taxon>
        <taxon>Ascomycota</taxon>
        <taxon>Pezizomycotina</taxon>
        <taxon>Dothideomycetes</taxon>
        <taxon>Pleosporomycetidae</taxon>
        <taxon>Pleosporales</taxon>
        <taxon>Massarineae</taxon>
        <taxon>Didymosphaeriaceae</taxon>
        <taxon>Karstenula</taxon>
    </lineage>
</organism>
<dbReference type="OrthoDB" id="407298at2759"/>
<evidence type="ECO:0000313" key="10">
    <source>
        <dbReference type="EMBL" id="KAF2447887.1"/>
    </source>
</evidence>
<dbReference type="AlphaFoldDB" id="A0A9P4PPN1"/>
<dbReference type="Pfam" id="PF01328">
    <property type="entry name" value="Peroxidase_2"/>
    <property type="match status" value="1"/>
</dbReference>
<evidence type="ECO:0000256" key="6">
    <source>
        <dbReference type="ARBA" id="ARBA00023004"/>
    </source>
</evidence>
<keyword evidence="6" id="KW-0408">Iron</keyword>
<evidence type="ECO:0000256" key="3">
    <source>
        <dbReference type="ARBA" id="ARBA00022617"/>
    </source>
</evidence>
<keyword evidence="4" id="KW-0479">Metal-binding</keyword>
<feature type="domain" description="Heme haloperoxidase family profile" evidence="9">
    <location>
        <begin position="64"/>
        <end position="297"/>
    </location>
</feature>
<protein>
    <submittedName>
        <fullName evidence="10">Cloroperoxidase</fullName>
    </submittedName>
</protein>
<evidence type="ECO:0000256" key="7">
    <source>
        <dbReference type="ARBA" id="ARBA00025795"/>
    </source>
</evidence>
<reference evidence="10" key="1">
    <citation type="journal article" date="2020" name="Stud. Mycol.">
        <title>101 Dothideomycetes genomes: a test case for predicting lifestyles and emergence of pathogens.</title>
        <authorList>
            <person name="Haridas S."/>
            <person name="Albert R."/>
            <person name="Binder M."/>
            <person name="Bloem J."/>
            <person name="Labutti K."/>
            <person name="Salamov A."/>
            <person name="Andreopoulos B."/>
            <person name="Baker S."/>
            <person name="Barry K."/>
            <person name="Bills G."/>
            <person name="Bluhm B."/>
            <person name="Cannon C."/>
            <person name="Castanera R."/>
            <person name="Culley D."/>
            <person name="Daum C."/>
            <person name="Ezra D."/>
            <person name="Gonzalez J."/>
            <person name="Henrissat B."/>
            <person name="Kuo A."/>
            <person name="Liang C."/>
            <person name="Lipzen A."/>
            <person name="Lutzoni F."/>
            <person name="Magnuson J."/>
            <person name="Mondo S."/>
            <person name="Nolan M."/>
            <person name="Ohm R."/>
            <person name="Pangilinan J."/>
            <person name="Park H.-J."/>
            <person name="Ramirez L."/>
            <person name="Alfaro M."/>
            <person name="Sun H."/>
            <person name="Tritt A."/>
            <person name="Yoshinaga Y."/>
            <person name="Zwiers L.-H."/>
            <person name="Turgeon B."/>
            <person name="Goodwin S."/>
            <person name="Spatafora J."/>
            <person name="Crous P."/>
            <person name="Grigoriev I."/>
        </authorList>
    </citation>
    <scope>NUCLEOTIDE SEQUENCE</scope>
    <source>
        <strain evidence="10">CBS 690.94</strain>
    </source>
</reference>
<proteinExistence type="inferred from homology"/>
<dbReference type="Proteomes" id="UP000799764">
    <property type="component" value="Unassembled WGS sequence"/>
</dbReference>
<dbReference type="Gene3D" id="1.10.489.10">
    <property type="entry name" value="Chloroperoxidase-like"/>
    <property type="match status" value="1"/>
</dbReference>
<evidence type="ECO:0000256" key="2">
    <source>
        <dbReference type="ARBA" id="ARBA00022559"/>
    </source>
</evidence>
<keyword evidence="5" id="KW-0560">Oxidoreductase</keyword>
<dbReference type="PROSITE" id="PS51405">
    <property type="entry name" value="HEME_HALOPEROXIDASE"/>
    <property type="match status" value="1"/>
</dbReference>
<evidence type="ECO:0000259" key="9">
    <source>
        <dbReference type="PROSITE" id="PS51405"/>
    </source>
</evidence>
<comment type="cofactor">
    <cofactor evidence="1">
        <name>heme b</name>
        <dbReference type="ChEBI" id="CHEBI:60344"/>
    </cofactor>
</comment>